<evidence type="ECO:0000256" key="2">
    <source>
        <dbReference type="ARBA" id="ARBA00023219"/>
    </source>
</evidence>
<organism evidence="3 4">
    <name type="scientific">Pseudomonas protegens</name>
    <dbReference type="NCBI Taxonomy" id="380021"/>
    <lineage>
        <taxon>Bacteria</taxon>
        <taxon>Pseudomonadati</taxon>
        <taxon>Pseudomonadota</taxon>
        <taxon>Gammaproteobacteria</taxon>
        <taxon>Pseudomonadales</taxon>
        <taxon>Pseudomonadaceae</taxon>
        <taxon>Pseudomonas</taxon>
    </lineage>
</organism>
<keyword evidence="2" id="KW-0231">Viral genome packaging</keyword>
<name>A0A2T6GB99_9PSED</name>
<evidence type="ECO:0000313" key="4">
    <source>
        <dbReference type="Proteomes" id="UP000244178"/>
    </source>
</evidence>
<keyword evidence="1" id="KW-1188">Viral release from host cell</keyword>
<proteinExistence type="predicted"/>
<protein>
    <submittedName>
        <fullName evidence="3">Terminase small subunit</fullName>
    </submittedName>
</protein>
<dbReference type="EMBL" id="PYJM01000013">
    <property type="protein sequence ID" value="PUA41424.1"/>
    <property type="molecule type" value="Genomic_DNA"/>
</dbReference>
<dbReference type="RefSeq" id="WP_108546456.1">
    <property type="nucleotide sequence ID" value="NZ_PYJM01000013.1"/>
</dbReference>
<dbReference type="Pfam" id="PF03592">
    <property type="entry name" value="Terminase_2"/>
    <property type="match status" value="1"/>
</dbReference>
<sequence length="256" mass="28858">MALTAKQQRFVLEYLDDLNQTQAAIRAGFSAKRAKDYASQLMRREDVAQAIQDAMAERSKRTEITKDMVLARYWMIATADPNELSLHRRVCCRYCFGNGHAYQWEDEEEFELATARALKSKEAILPMDSGGYGFDHTLRPHPKCPKCKGEGHGDVLWGDTRDASPAAKALFSRVKQTRNGFEIVTHDQLAALGMVARHLGMLVDKDVSGLDEELKLLDIEKRKAEIKRLKDDADDGIPPQRVEVVVRDARKPDADA</sequence>
<gene>
    <name evidence="3" type="ORF">C5U62_31810</name>
</gene>
<evidence type="ECO:0000313" key="3">
    <source>
        <dbReference type="EMBL" id="PUA41424.1"/>
    </source>
</evidence>
<dbReference type="AlphaFoldDB" id="A0A2T6GB99"/>
<dbReference type="PANTHER" id="PTHR41328:SF2">
    <property type="entry name" value="TERMINASE SMALL SUBUNIT"/>
    <property type="match status" value="1"/>
</dbReference>
<evidence type="ECO:0000256" key="1">
    <source>
        <dbReference type="ARBA" id="ARBA00022612"/>
    </source>
</evidence>
<dbReference type="InterPro" id="IPR005335">
    <property type="entry name" value="Terminase_ssu"/>
</dbReference>
<comment type="caution">
    <text evidence="3">The sequence shown here is derived from an EMBL/GenBank/DDBJ whole genome shotgun (WGS) entry which is preliminary data.</text>
</comment>
<dbReference type="InterPro" id="IPR038713">
    <property type="entry name" value="Terminase_Gp1_N_sf"/>
</dbReference>
<dbReference type="Proteomes" id="UP000244178">
    <property type="component" value="Unassembled WGS sequence"/>
</dbReference>
<dbReference type="InterPro" id="IPR052404">
    <property type="entry name" value="SPP1-like_terminase"/>
</dbReference>
<dbReference type="Gene3D" id="1.10.10.1400">
    <property type="entry name" value="Terminase, small subunit, N-terminal DNA-binding domain, HTH motif"/>
    <property type="match status" value="1"/>
</dbReference>
<dbReference type="GO" id="GO:0051276">
    <property type="term" value="P:chromosome organization"/>
    <property type="evidence" value="ECO:0007669"/>
    <property type="project" value="InterPro"/>
</dbReference>
<reference evidence="3 4" key="1">
    <citation type="submission" date="2018-03" db="EMBL/GenBank/DDBJ databases">
        <title>Draft genome sequence of the plant growth promoting rhizobacterium Pseudomonas protegens strain BNJ-SS-45 isolated from wheat (Triticum aestivum) rhizosphere.</title>
        <authorList>
            <person name="Bajpai A."/>
            <person name="Shende K."/>
            <person name="Meena N."/>
            <person name="Upadhyayula S.R."/>
            <person name="Suravajhala P."/>
            <person name="Medicherla K.M."/>
            <person name="Johri B.N."/>
        </authorList>
    </citation>
    <scope>NUCLEOTIDE SEQUENCE [LARGE SCALE GENOMIC DNA]</scope>
    <source>
        <strain evidence="3 4">BNJ-SS-45</strain>
    </source>
</reference>
<dbReference type="PANTHER" id="PTHR41328">
    <property type="entry name" value="TERMINASE SMALL SUBUNIT-RELATED"/>
    <property type="match status" value="1"/>
</dbReference>
<accession>A0A2T6GB99</accession>